<dbReference type="InterPro" id="IPR001356">
    <property type="entry name" value="HD"/>
</dbReference>
<dbReference type="PRINTS" id="PR00024">
    <property type="entry name" value="HOMEOBOX"/>
</dbReference>
<evidence type="ECO:0000256" key="3">
    <source>
        <dbReference type="ARBA" id="ARBA00023242"/>
    </source>
</evidence>
<feature type="region of interest" description="Disordered" evidence="6">
    <location>
        <begin position="449"/>
        <end position="526"/>
    </location>
</feature>
<keyword evidence="2 4" id="KW-0371">Homeobox</keyword>
<dbReference type="EMBL" id="CAWYQH010000057">
    <property type="protein sequence ID" value="CAK8679323.1"/>
    <property type="molecule type" value="Genomic_DNA"/>
</dbReference>
<dbReference type="CDD" id="cd00086">
    <property type="entry name" value="homeodomain"/>
    <property type="match status" value="1"/>
</dbReference>
<feature type="compositionally biased region" description="Basic and acidic residues" evidence="6">
    <location>
        <begin position="350"/>
        <end position="365"/>
    </location>
</feature>
<organism evidence="8 9">
    <name type="scientific">Clavelina lepadiformis</name>
    <name type="common">Light-bulb sea squirt</name>
    <name type="synonym">Ascidia lepadiformis</name>
    <dbReference type="NCBI Taxonomy" id="159417"/>
    <lineage>
        <taxon>Eukaryota</taxon>
        <taxon>Metazoa</taxon>
        <taxon>Chordata</taxon>
        <taxon>Tunicata</taxon>
        <taxon>Ascidiacea</taxon>
        <taxon>Aplousobranchia</taxon>
        <taxon>Clavelinidae</taxon>
        <taxon>Clavelina</taxon>
    </lineage>
</organism>
<evidence type="ECO:0000256" key="2">
    <source>
        <dbReference type="ARBA" id="ARBA00023155"/>
    </source>
</evidence>
<accession>A0ABP0FMV8</accession>
<reference evidence="8 9" key="1">
    <citation type="submission" date="2024-02" db="EMBL/GenBank/DDBJ databases">
        <authorList>
            <person name="Daric V."/>
            <person name="Darras S."/>
        </authorList>
    </citation>
    <scope>NUCLEOTIDE SEQUENCE [LARGE SCALE GENOMIC DNA]</scope>
</reference>
<dbReference type="PANTHER" id="PTHR45664:SF2">
    <property type="entry name" value="HOMEOTIC PROTEIN PROBOSCIPEDIA"/>
    <property type="match status" value="1"/>
</dbReference>
<feature type="DNA-binding region" description="Homeobox" evidence="4">
    <location>
        <begin position="287"/>
        <end position="346"/>
    </location>
</feature>
<evidence type="ECO:0000256" key="6">
    <source>
        <dbReference type="SAM" id="MobiDB-lite"/>
    </source>
</evidence>
<name>A0ABP0FMV8_CLALP</name>
<evidence type="ECO:0000313" key="8">
    <source>
        <dbReference type="EMBL" id="CAK8679323.1"/>
    </source>
</evidence>
<dbReference type="Proteomes" id="UP001642483">
    <property type="component" value="Unassembled WGS sequence"/>
</dbReference>
<dbReference type="Gene3D" id="1.10.10.60">
    <property type="entry name" value="Homeodomain-like"/>
    <property type="match status" value="1"/>
</dbReference>
<dbReference type="PANTHER" id="PTHR45664">
    <property type="entry name" value="PROTEIN ZERKNUELLT 1-RELATED"/>
    <property type="match status" value="1"/>
</dbReference>
<protein>
    <recommendedName>
        <fullName evidence="7">Homeobox domain-containing protein</fullName>
    </recommendedName>
</protein>
<dbReference type="PROSITE" id="PS50071">
    <property type="entry name" value="HOMEOBOX_2"/>
    <property type="match status" value="1"/>
</dbReference>
<feature type="region of interest" description="Disordered" evidence="6">
    <location>
        <begin position="339"/>
        <end position="375"/>
    </location>
</feature>
<evidence type="ECO:0000256" key="5">
    <source>
        <dbReference type="RuleBase" id="RU000682"/>
    </source>
</evidence>
<keyword evidence="1 4" id="KW-0238">DNA-binding</keyword>
<feature type="domain" description="Homeobox" evidence="7">
    <location>
        <begin position="285"/>
        <end position="345"/>
    </location>
</feature>
<evidence type="ECO:0000256" key="4">
    <source>
        <dbReference type="PROSITE-ProRule" id="PRU00108"/>
    </source>
</evidence>
<dbReference type="InterPro" id="IPR009057">
    <property type="entry name" value="Homeodomain-like_sf"/>
</dbReference>
<proteinExistence type="predicted"/>
<feature type="compositionally biased region" description="Polar residues" evidence="6">
    <location>
        <begin position="494"/>
        <end position="518"/>
    </location>
</feature>
<dbReference type="Pfam" id="PF00046">
    <property type="entry name" value="Homeodomain"/>
    <property type="match status" value="1"/>
</dbReference>
<dbReference type="InterPro" id="IPR017970">
    <property type="entry name" value="Homeobox_CS"/>
</dbReference>
<dbReference type="InterPro" id="IPR020479">
    <property type="entry name" value="HD_metazoa"/>
</dbReference>
<dbReference type="SUPFAM" id="SSF46689">
    <property type="entry name" value="Homeodomain-like"/>
    <property type="match status" value="1"/>
</dbReference>
<evidence type="ECO:0000259" key="7">
    <source>
        <dbReference type="PROSITE" id="PS50071"/>
    </source>
</evidence>
<comment type="subcellular location">
    <subcellularLocation>
        <location evidence="4 5">Nucleus</location>
    </subcellularLocation>
</comment>
<evidence type="ECO:0000313" key="9">
    <source>
        <dbReference type="Proteomes" id="UP001642483"/>
    </source>
</evidence>
<dbReference type="SMART" id="SM00389">
    <property type="entry name" value="HOX"/>
    <property type="match status" value="1"/>
</dbReference>
<gene>
    <name evidence="8" type="ORF">CVLEPA_LOCUS9571</name>
</gene>
<sequence length="744" mass="83688">MHIKSSNLTGSCCNVLSDSLEASKPAMTFRESGFINSQPSLAECFNSIPSRNMARDVCRKSSINSLVAPKDTFHFQAKTSQEHGMEAANNALQLQSSITVKLPANKFSTPPGVTSPLPPKLTFTNPPISLISSGVSASIDARYESGEGFYSGSTWTGSYAHKTEENFVASGYDVNSPYKGMEGHISDSYNSCYSGEYPYSVHLYPQNIGFGRPHKEQGKLRTASCFPAPQGATLPHNLNVNPSTVFPHNTCHYQQPGQDFHNYPWMSEKKMTKKSSDVKRQQVRPTSRRLRTAYTNTQLLELEKEFHYNKYLCRPRRIEIANLLDLTERQVKVWFQNRRMKEKRQQQQPSKERNSSDASSSDEKNSNNFVESDESCDETRTNKKNLFKSSSCKDAEKCKKRKTDLEDLNECETEGLGQCSDSVSESFQHKSGERDKITSLARIGVSEGSILSADPEPDNNEFRSKQTWDGRTSAGAHNITRSAKRMNGYRDKTLQSPPTDTNHPPSYFQTNGKRSPSGYNPVPGAENSRLASKIVTTLPPALSDQIQPKRSLSDNFSMPTHSQQESQVFTTSPICTQFDSFAPSSEHEPIRSHLPDGAIVGEEMSENNEFLSPEAKYGTRRISYDEFSNQDSSNYTSSCSIIRRNTFHETFPTNYDYDQRWCYTRNAAGNLQNTDQHQQPVSAIYAKISPTIPQSEMMSSQRHLTDAELANEMMWRQNQHRNGRAFGLEQTTGLLRNAQRILDS</sequence>
<dbReference type="PROSITE" id="PS00027">
    <property type="entry name" value="HOMEOBOX_1"/>
    <property type="match status" value="1"/>
</dbReference>
<keyword evidence="9" id="KW-1185">Reference proteome</keyword>
<keyword evidence="3 4" id="KW-0539">Nucleus</keyword>
<comment type="caution">
    <text evidence="8">The sequence shown here is derived from an EMBL/GenBank/DDBJ whole genome shotgun (WGS) entry which is preliminary data.</text>
</comment>
<evidence type="ECO:0000256" key="1">
    <source>
        <dbReference type="ARBA" id="ARBA00023125"/>
    </source>
</evidence>